<keyword evidence="2" id="KW-1185">Reference proteome</keyword>
<evidence type="ECO:0000313" key="2">
    <source>
        <dbReference type="Proteomes" id="UP001529275"/>
    </source>
</evidence>
<organism evidence="1 2">
    <name type="scientific">Massilimicrobiota timonensis</name>
    <dbReference type="NCBI Taxonomy" id="1776392"/>
    <lineage>
        <taxon>Bacteria</taxon>
        <taxon>Bacillati</taxon>
        <taxon>Bacillota</taxon>
        <taxon>Erysipelotrichia</taxon>
        <taxon>Erysipelotrichales</taxon>
        <taxon>Erysipelotrichaceae</taxon>
        <taxon>Massilimicrobiota</taxon>
    </lineage>
</organism>
<comment type="caution">
    <text evidence="1">The sequence shown here is derived from an EMBL/GenBank/DDBJ whole genome shotgun (WGS) entry which is preliminary data.</text>
</comment>
<dbReference type="EMBL" id="JAUDCK010000018">
    <property type="protein sequence ID" value="MDM8195959.1"/>
    <property type="molecule type" value="Genomic_DNA"/>
</dbReference>
<proteinExistence type="predicted"/>
<accession>A0ABT7UII5</accession>
<sequence length="86" mass="10238">MANVVHFNMIVDINQLLKEKGIEYSIHAIGACTCNGLELRQDGKEYPIDEIIEYMNEYLDKKWMRVRKSKDNEHILNVESKFDYER</sequence>
<dbReference type="Proteomes" id="UP001529275">
    <property type="component" value="Unassembled WGS sequence"/>
</dbReference>
<dbReference type="RefSeq" id="WP_087244164.1">
    <property type="nucleotide sequence ID" value="NZ_JAUDCK010000018.1"/>
</dbReference>
<evidence type="ECO:0000313" key="1">
    <source>
        <dbReference type="EMBL" id="MDM8195959.1"/>
    </source>
</evidence>
<reference evidence="1 2" key="2">
    <citation type="submission" date="2023-06" db="EMBL/GenBank/DDBJ databases">
        <authorList>
            <person name="Zeman M."/>
            <person name="Kubasova T."/>
            <person name="Jahodarova E."/>
            <person name="Nykrynova M."/>
            <person name="Rychlik I."/>
        </authorList>
    </citation>
    <scope>NUCLEOTIDE SEQUENCE [LARGE SCALE GENOMIC DNA]</scope>
    <source>
        <strain evidence="1 2">ET341</strain>
    </source>
</reference>
<protein>
    <submittedName>
        <fullName evidence="1">Uncharacterized protein</fullName>
    </submittedName>
</protein>
<name>A0ABT7UII5_9FIRM</name>
<reference evidence="2" key="1">
    <citation type="submission" date="2023-06" db="EMBL/GenBank/DDBJ databases">
        <title>Identification and characterization of horizontal gene transfer across gut microbiota members of farm animals based on homology search.</title>
        <authorList>
            <person name="Zeman M."/>
            <person name="Kubasova T."/>
            <person name="Jahodarova E."/>
            <person name="Nykrynova M."/>
            <person name="Rychlik I."/>
        </authorList>
    </citation>
    <scope>NUCLEOTIDE SEQUENCE [LARGE SCALE GENOMIC DNA]</scope>
    <source>
        <strain evidence="2">ET341</strain>
    </source>
</reference>
<gene>
    <name evidence="1" type="ORF">QUV98_06495</name>
</gene>